<dbReference type="EMBL" id="MF156580">
    <property type="protein sequence ID" value="ASU04180.1"/>
    <property type="molecule type" value="Genomic_DNA"/>
</dbReference>
<evidence type="ECO:0000313" key="1">
    <source>
        <dbReference type="EMBL" id="ASU04180.1"/>
    </source>
</evidence>
<sequence length="64" mass="7559">MCCEPIKKKDCKTFDDHVRRLVDIFFDCGVLQVLEIETEKIAKENNYDPGELAKHVMWMIEDLN</sequence>
<accession>A0A223LJK1</accession>
<organism evidence="1 2">
    <name type="scientific">Bacillus phage RadRaab</name>
    <dbReference type="NCBI Taxonomy" id="2023951"/>
    <lineage>
        <taxon>Viruses</taxon>
        <taxon>Duplodnaviria</taxon>
        <taxon>Heunggongvirae</taxon>
        <taxon>Uroviricota</taxon>
        <taxon>Caudoviricetes</taxon>
        <taxon>Salasmaviridae</taxon>
        <taxon>Northropvirinae</taxon>
        <taxon>Claudivirus</taxon>
        <taxon>Claudivirus stitch</taxon>
    </lineage>
</organism>
<name>A0A223LJK1_9CAUD</name>
<dbReference type="Proteomes" id="UP000225519">
    <property type="component" value="Segment"/>
</dbReference>
<protein>
    <submittedName>
        <fullName evidence="1">Uncharacterized protein</fullName>
    </submittedName>
</protein>
<evidence type="ECO:0000313" key="2">
    <source>
        <dbReference type="Proteomes" id="UP000225519"/>
    </source>
</evidence>
<proteinExistence type="predicted"/>
<reference evidence="2" key="1">
    <citation type="submission" date="2017-05" db="EMBL/GenBank/DDBJ databases">
        <authorList>
            <person name="Mingo M.D."/>
            <person name="Himelright M."/>
            <person name="Sutterfield B."/>
            <person name="Cornell J."/>
            <person name="Clark H."/>
            <person name="Coatney P."/>
            <person name="LeFew S."/>
            <person name="Looney B."/>
            <person name="Pessino J."/>
            <person name="Sartore J."/>
            <person name="Temple L."/>
        </authorList>
    </citation>
    <scope>NUCLEOTIDE SEQUENCE [LARGE SCALE GENOMIC DNA]</scope>
</reference>